<name>A0A075GD06_9EURY</name>
<dbReference type="AlphaFoldDB" id="A0A075GD06"/>
<dbReference type="EMBL" id="KF900623">
    <property type="protein sequence ID" value="AIF01514.1"/>
    <property type="molecule type" value="Genomic_DNA"/>
</dbReference>
<evidence type="ECO:0000313" key="1">
    <source>
        <dbReference type="EMBL" id="AIF01514.1"/>
    </source>
</evidence>
<accession>A0A075GD06</accession>
<proteinExistence type="predicted"/>
<reference evidence="1" key="1">
    <citation type="journal article" date="2014" name="Genome Biol. Evol.">
        <title>Pangenome evidence for extensive interdomain horizontal transfer affecting lineage core and shell genes in uncultured planktonic thaumarchaeota and euryarchaeota.</title>
        <authorList>
            <person name="Deschamps P."/>
            <person name="Zivanovic Y."/>
            <person name="Moreira D."/>
            <person name="Rodriguez-Valera F."/>
            <person name="Lopez-Garcia P."/>
        </authorList>
    </citation>
    <scope>NUCLEOTIDE SEQUENCE</scope>
</reference>
<protein>
    <submittedName>
        <fullName evidence="1">Uncharacterized protein</fullName>
    </submittedName>
</protein>
<organism evidence="1">
    <name type="scientific">uncultured marine group II/III euryarchaeote KM3_149_F06</name>
    <dbReference type="NCBI Taxonomy" id="1457885"/>
    <lineage>
        <taxon>Archaea</taxon>
        <taxon>Methanobacteriati</taxon>
        <taxon>Methanobacteriota</taxon>
        <taxon>environmental samples</taxon>
    </lineage>
</organism>
<sequence>MLERVTSEILAESFLSDDFQKNLIKAGRITKRTGNETGFLIDIDVNNGKISSRNVIEGTYLGLDGRTVNDRQDNSTLNSICLGDLHFHPHVTGPVVPSESDLHLATFREESNVYVKEKDNYFNLKVNPICAIGKAREKGDVELLIYNANLKLHDGHIARVNGELENYLEENWVGHDEEALCKSDIKTFEIREILEDSGCYNAEILRFPANIQFPERRYIIRESNLEKFRNKLEKFEFDINYSKSDTSFLDSL</sequence>